<dbReference type="RefSeq" id="WP_038188325.1">
    <property type="nucleotide sequence ID" value="NZ_JRWP01000004.1"/>
</dbReference>
<proteinExistence type="predicted"/>
<dbReference type="EMBL" id="JRWP01000004">
    <property type="protein sequence ID" value="KGY10144.1"/>
    <property type="molecule type" value="Genomic_DNA"/>
</dbReference>
<comment type="caution">
    <text evidence="2">The sequence shown here is derived from an EMBL/GenBank/DDBJ whole genome shotgun (WGS) entry which is preliminary data.</text>
</comment>
<protein>
    <submittedName>
        <fullName evidence="2">Amino acid ABC transporter substrate-binding protein</fullName>
    </submittedName>
</protein>
<evidence type="ECO:0000313" key="3">
    <source>
        <dbReference type="Proteomes" id="UP000030451"/>
    </source>
</evidence>
<sequence>MVNLRAYRHLLFAVLLWIPIAAWSQEKDDLRNLSFFTESYPPANFLVNDNITGYAVDILLEASRLVGEPIEMNQLTLQPWARSYRRVLTQENSVLFSTTRSEHRENLFQWAGPIADIKVVVLARKDSGIEIEKPMDMASYRIGVIRDDIGEQSLLAMGIPRDSMQEASYVTVLAEQLMKKRIDLLVYSQRAAFWWSRQVNVDPEMFQPVYIVREGEVYFAFNKSTSTDVVEKLQRGLDLLKSTQGESGMTLYEEILAKY</sequence>
<dbReference type="PANTHER" id="PTHR38834:SF3">
    <property type="entry name" value="SOLUTE-BINDING PROTEIN FAMILY 3_N-TERMINAL DOMAIN-CONTAINING PROTEIN"/>
    <property type="match status" value="1"/>
</dbReference>
<dbReference type="InterPro" id="IPR001638">
    <property type="entry name" value="Solute-binding_3/MltF_N"/>
</dbReference>
<dbReference type="PANTHER" id="PTHR38834">
    <property type="entry name" value="PERIPLASMIC SUBSTRATE BINDING PROTEIN FAMILY 3"/>
    <property type="match status" value="1"/>
</dbReference>
<dbReference type="Pfam" id="PF00497">
    <property type="entry name" value="SBP_bac_3"/>
    <property type="match status" value="1"/>
</dbReference>
<dbReference type="Gene3D" id="3.40.190.10">
    <property type="entry name" value="Periplasmic binding protein-like II"/>
    <property type="match status" value="2"/>
</dbReference>
<organism evidence="2 3">
    <name type="scientific">Photobacterium sp. (strain ATCC 43367)</name>
    <dbReference type="NCBI Taxonomy" id="379097"/>
    <lineage>
        <taxon>Bacteria</taxon>
        <taxon>Pseudomonadati</taxon>
        <taxon>Pseudomonadota</taxon>
        <taxon>Gammaproteobacteria</taxon>
        <taxon>Vibrionales</taxon>
        <taxon>Vibrionaceae</taxon>
        <taxon>Vibrio</taxon>
        <taxon>Vibrio oreintalis group</taxon>
    </lineage>
</organism>
<dbReference type="SUPFAM" id="SSF53850">
    <property type="entry name" value="Periplasmic binding protein-like II"/>
    <property type="match status" value="1"/>
</dbReference>
<gene>
    <name evidence="2" type="ORF">NM06_04305</name>
</gene>
<dbReference type="Proteomes" id="UP000030451">
    <property type="component" value="Unassembled WGS sequence"/>
</dbReference>
<evidence type="ECO:0000259" key="1">
    <source>
        <dbReference type="Pfam" id="PF00497"/>
    </source>
</evidence>
<feature type="domain" description="Solute-binding protein family 3/N-terminal" evidence="1">
    <location>
        <begin position="37"/>
        <end position="243"/>
    </location>
</feature>
<dbReference type="AlphaFoldDB" id="A0A0A5I316"/>
<accession>A0A0A5I316</accession>
<evidence type="ECO:0000313" key="2">
    <source>
        <dbReference type="EMBL" id="KGY10144.1"/>
    </source>
</evidence>
<reference evidence="2 3" key="1">
    <citation type="submission" date="2014-10" db="EMBL/GenBank/DDBJ databases">
        <title>Genome sequencing of Vibrio sinaloensis T08.</title>
        <authorList>
            <person name="Chan K.-G."/>
            <person name="Mohamad N.I."/>
        </authorList>
    </citation>
    <scope>NUCLEOTIDE SEQUENCE [LARGE SCALE GENOMIC DNA]</scope>
    <source>
        <strain evidence="2 3">T08</strain>
    </source>
</reference>
<dbReference type="STRING" id="379097.SE23_06240"/>
<name>A0A0A5I316_PHOS4</name>